<feature type="binding site" evidence="10">
    <location>
        <position position="574"/>
    </location>
    <ligand>
        <name>Mg(2+)</name>
        <dbReference type="ChEBI" id="CHEBI:18420"/>
        <label>1</label>
    </ligand>
</feature>
<feature type="region of interest" description="Disordered" evidence="12">
    <location>
        <begin position="1"/>
        <end position="58"/>
    </location>
</feature>
<evidence type="ECO:0000256" key="10">
    <source>
        <dbReference type="PIRSR" id="PIRSR604808-2"/>
    </source>
</evidence>
<evidence type="ECO:0000256" key="3">
    <source>
        <dbReference type="ARBA" id="ARBA00012115"/>
    </source>
</evidence>
<evidence type="ECO:0000256" key="6">
    <source>
        <dbReference type="ARBA" id="ARBA00022801"/>
    </source>
</evidence>
<dbReference type="EC" id="3.1.11.2" evidence="3"/>
<evidence type="ECO:0000259" key="13">
    <source>
        <dbReference type="Pfam" id="PF03372"/>
    </source>
</evidence>
<feature type="region of interest" description="Disordered" evidence="12">
    <location>
        <begin position="230"/>
        <end position="344"/>
    </location>
</feature>
<feature type="domain" description="Endonuclease/exonuclease/phosphatase" evidence="13">
    <location>
        <begin position="352"/>
        <end position="574"/>
    </location>
</feature>
<dbReference type="Proteomes" id="UP001295444">
    <property type="component" value="Chromosome 03"/>
</dbReference>
<feature type="binding site" evidence="10">
    <location>
        <position position="573"/>
    </location>
    <ligand>
        <name>Mg(2+)</name>
        <dbReference type="ChEBI" id="CHEBI:18420"/>
        <label>1</label>
    </ligand>
</feature>
<keyword evidence="5" id="KW-0227">DNA damage</keyword>
<feature type="compositionally biased region" description="Basic and acidic residues" evidence="12">
    <location>
        <begin position="240"/>
        <end position="254"/>
    </location>
</feature>
<evidence type="ECO:0000256" key="9">
    <source>
        <dbReference type="PIRSR" id="PIRSR604808-1"/>
    </source>
</evidence>
<feature type="active site" description="Proton acceptor" evidence="9">
    <location>
        <position position="574"/>
    </location>
</feature>
<feature type="binding site" evidence="10">
    <location>
        <position position="486"/>
    </location>
    <ligand>
        <name>Mg(2+)</name>
        <dbReference type="ChEBI" id="CHEBI:18420"/>
        <label>1</label>
    </ligand>
</feature>
<dbReference type="Gene3D" id="3.60.10.10">
    <property type="entry name" value="Endonuclease/exonuclease/phosphatase"/>
    <property type="match status" value="1"/>
</dbReference>
<dbReference type="GO" id="GO:0006284">
    <property type="term" value="P:base-excision repair"/>
    <property type="evidence" value="ECO:0007669"/>
    <property type="project" value="TreeGrafter"/>
</dbReference>
<comment type="catalytic activity">
    <reaction evidence="1">
        <text>Exonucleolytic cleavage in the 3'- to 5'-direction to yield nucleoside 5'-phosphates.</text>
        <dbReference type="EC" id="3.1.11.2"/>
    </reaction>
</comment>
<evidence type="ECO:0000313" key="15">
    <source>
        <dbReference type="Proteomes" id="UP001295444"/>
    </source>
</evidence>
<feature type="compositionally biased region" description="Polar residues" evidence="12">
    <location>
        <begin position="153"/>
        <end position="171"/>
    </location>
</feature>
<feature type="site" description="Transition state stabilizer" evidence="11">
    <location>
        <position position="488"/>
    </location>
</feature>
<dbReference type="PANTHER" id="PTHR22748">
    <property type="entry name" value="AP ENDONUCLEASE"/>
    <property type="match status" value="1"/>
</dbReference>
<feature type="binding site" evidence="10">
    <location>
        <position position="383"/>
    </location>
    <ligand>
        <name>Mg(2+)</name>
        <dbReference type="ChEBI" id="CHEBI:18420"/>
        <label>1</label>
    </ligand>
</feature>
<dbReference type="InterPro" id="IPR036691">
    <property type="entry name" value="Endo/exonu/phosph_ase_sf"/>
</dbReference>
<feature type="active site" evidence="9">
    <location>
        <position position="456"/>
    </location>
</feature>
<feature type="active site" description="Proton donor/acceptor" evidence="9">
    <location>
        <position position="486"/>
    </location>
</feature>
<organism evidence="14 15">
    <name type="scientific">Pelobates cultripes</name>
    <name type="common">Western spadefoot toad</name>
    <dbReference type="NCBI Taxonomy" id="61616"/>
    <lineage>
        <taxon>Eukaryota</taxon>
        <taxon>Metazoa</taxon>
        <taxon>Chordata</taxon>
        <taxon>Craniata</taxon>
        <taxon>Vertebrata</taxon>
        <taxon>Euteleostomi</taxon>
        <taxon>Amphibia</taxon>
        <taxon>Batrachia</taxon>
        <taxon>Anura</taxon>
        <taxon>Pelobatoidea</taxon>
        <taxon>Pelobatidae</taxon>
        <taxon>Pelobates</taxon>
    </lineage>
</organism>
<dbReference type="CDD" id="cd09076">
    <property type="entry name" value="L1-EN"/>
    <property type="match status" value="1"/>
</dbReference>
<protein>
    <recommendedName>
        <fullName evidence="3">exodeoxyribonuclease III</fullName>
        <ecNumber evidence="3">3.1.11.2</ecNumber>
    </recommendedName>
</protein>
<keyword evidence="7 10" id="KW-0460">Magnesium</keyword>
<dbReference type="AlphaFoldDB" id="A0AAD1RTS4"/>
<evidence type="ECO:0000313" key="14">
    <source>
        <dbReference type="EMBL" id="CAH2278110.1"/>
    </source>
</evidence>
<feature type="site" description="Interaction with DNA substrate" evidence="11">
    <location>
        <position position="574"/>
    </location>
</feature>
<gene>
    <name evidence="14" type="ORF">PECUL_23A058616</name>
</gene>
<keyword evidence="15" id="KW-1185">Reference proteome</keyword>
<dbReference type="EMBL" id="OW240914">
    <property type="protein sequence ID" value="CAH2278110.1"/>
    <property type="molecule type" value="Genomic_DNA"/>
</dbReference>
<dbReference type="InterPro" id="IPR004808">
    <property type="entry name" value="AP_endonuc_1"/>
</dbReference>
<accession>A0AAD1RTS4</accession>
<evidence type="ECO:0000256" key="7">
    <source>
        <dbReference type="ARBA" id="ARBA00022842"/>
    </source>
</evidence>
<evidence type="ECO:0000256" key="11">
    <source>
        <dbReference type="PIRSR" id="PIRSR604808-3"/>
    </source>
</evidence>
<evidence type="ECO:0000256" key="2">
    <source>
        <dbReference type="ARBA" id="ARBA00007092"/>
    </source>
</evidence>
<evidence type="ECO:0000256" key="8">
    <source>
        <dbReference type="ARBA" id="ARBA00023204"/>
    </source>
</evidence>
<dbReference type="GO" id="GO:0005634">
    <property type="term" value="C:nucleus"/>
    <property type="evidence" value="ECO:0007669"/>
    <property type="project" value="TreeGrafter"/>
</dbReference>
<comment type="similarity">
    <text evidence="2">Belongs to the DNA repair enzymes AP/ExoA family.</text>
</comment>
<dbReference type="GO" id="GO:0046872">
    <property type="term" value="F:metal ion binding"/>
    <property type="evidence" value="ECO:0007669"/>
    <property type="project" value="UniProtKB-KW"/>
</dbReference>
<evidence type="ECO:0000256" key="5">
    <source>
        <dbReference type="ARBA" id="ARBA00022763"/>
    </source>
</evidence>
<evidence type="ECO:0000256" key="12">
    <source>
        <dbReference type="SAM" id="MobiDB-lite"/>
    </source>
</evidence>
<sequence>MQHHSVSLTKPLPPTSKGPTYIDNTPPKRSIHSQFPHTDDTLMNKRREGGKKGEKKKKEYIYPHKTHNAHTLKRYPQAPTLTTRKLPLRYFPPPDTDDTEKAQQTGIVLITQWTHINGISDDYTTPQLQWTDATTPKRIYTTQITDSSDDTQPFSSINSTTNTAHTTQAPQPKQIGAQTRYPPLSVRTLNTTEADWYTTGIKPGAHELPLRGEDRLLTLSRHAHHIYTTLQHPIKKHTPPPHEPDTVPDITERPHKSKYQHTTYTRHPTRDRSPATHPNAPPPALLTRPSRPPRANHQTTQGHRITPKPRNQATGSGFLGRLSQTPIPDKTTPLRGDTGKMAYRPDPMKIITQNCRGLNLPERRTNLLRDLQRERVAVALLQETHFREGAAPALKNKQYPTNYFSNHPTAKKAGVAILIAARLQFQEQDHLIDHNGRYAFVKGNIAGRCYTFAAIYVPNNNQSRFLKNTLKALTDFTEGTLVTGGDFNVTLDPKVDSSTGHSSIPQREIRTINHTLKTLRLVDCWRTLNPLDREYTHYSIIHKRYSRIDFLLLQQEALIRLRRASIHTATWSDHGQVSIDLESPLIRPTKTTWRLNDSLLTDLPLRAQVTDTLQTYFTENETGDVSDMTIWEAHKSVLRGKLIQIASQRKKEAGTLMSTILDRIRSLETQHKRQQVEDTYRELLEERRRLHALLLKRHLRQLRRSKGFFYLHANKGGKLLAHMLRGQQHPSQVHKLKTSNGTTTQNPEKIAKEFFTYYSSLYSTHSQSDEEGKRIKQENTYTRR</sequence>
<keyword evidence="10" id="KW-0464">Manganese</keyword>
<dbReference type="GO" id="GO:0008311">
    <property type="term" value="F:double-stranded DNA 3'-5' DNA exonuclease activity"/>
    <property type="evidence" value="ECO:0007669"/>
    <property type="project" value="UniProtKB-EC"/>
</dbReference>
<feature type="compositionally biased region" description="Polar residues" evidence="12">
    <location>
        <begin position="296"/>
        <end position="315"/>
    </location>
</feature>
<dbReference type="SUPFAM" id="SSF56219">
    <property type="entry name" value="DNase I-like"/>
    <property type="match status" value="1"/>
</dbReference>
<feature type="site" description="Important for catalytic activity" evidence="11">
    <location>
        <position position="549"/>
    </location>
</feature>
<feature type="binding site" evidence="10">
    <location>
        <position position="354"/>
    </location>
    <ligand>
        <name>Mg(2+)</name>
        <dbReference type="ChEBI" id="CHEBI:18420"/>
        <label>1</label>
    </ligand>
</feature>
<keyword evidence="6" id="KW-0378">Hydrolase</keyword>
<name>A0AAD1RTS4_PELCU</name>
<reference evidence="14" key="1">
    <citation type="submission" date="2022-03" db="EMBL/GenBank/DDBJ databases">
        <authorList>
            <person name="Alioto T."/>
            <person name="Alioto T."/>
            <person name="Gomez Garrido J."/>
        </authorList>
    </citation>
    <scope>NUCLEOTIDE SEQUENCE</scope>
</reference>
<evidence type="ECO:0000256" key="4">
    <source>
        <dbReference type="ARBA" id="ARBA00022723"/>
    </source>
</evidence>
<dbReference type="GO" id="GO:0008081">
    <property type="term" value="F:phosphoric diester hydrolase activity"/>
    <property type="evidence" value="ECO:0007669"/>
    <property type="project" value="TreeGrafter"/>
</dbReference>
<feature type="region of interest" description="Disordered" evidence="12">
    <location>
        <begin position="144"/>
        <end position="176"/>
    </location>
</feature>
<dbReference type="GO" id="GO:0003906">
    <property type="term" value="F:DNA-(apurinic or apyrimidinic site) endonuclease activity"/>
    <property type="evidence" value="ECO:0007669"/>
    <property type="project" value="TreeGrafter"/>
</dbReference>
<comment type="cofactor">
    <cofactor evidence="10">
        <name>Mg(2+)</name>
        <dbReference type="ChEBI" id="CHEBI:18420"/>
    </cofactor>
    <cofactor evidence="10">
        <name>Mn(2+)</name>
        <dbReference type="ChEBI" id="CHEBI:29035"/>
    </cofactor>
    <text evidence="10">Probably binds two magnesium or manganese ions per subunit.</text>
</comment>
<keyword evidence="8" id="KW-0234">DNA repair</keyword>
<dbReference type="Pfam" id="PF03372">
    <property type="entry name" value="Exo_endo_phos"/>
    <property type="match status" value="1"/>
</dbReference>
<keyword evidence="4 10" id="KW-0479">Metal-binding</keyword>
<feature type="compositionally biased region" description="Basic and acidic residues" evidence="12">
    <location>
        <begin position="37"/>
        <end position="58"/>
    </location>
</feature>
<proteinExistence type="inferred from homology"/>
<evidence type="ECO:0000256" key="1">
    <source>
        <dbReference type="ARBA" id="ARBA00000493"/>
    </source>
</evidence>
<dbReference type="InterPro" id="IPR005135">
    <property type="entry name" value="Endo/exonuclease/phosphatase"/>
</dbReference>
<dbReference type="PANTHER" id="PTHR22748:SF26">
    <property type="entry name" value="ENDONUCLEASE_EXONUCLEASE_PHOSPHATASE DOMAIN-CONTAINING PROTEIN"/>
    <property type="match status" value="1"/>
</dbReference>
<feature type="binding site" evidence="10">
    <location>
        <position position="488"/>
    </location>
    <ligand>
        <name>Mg(2+)</name>
        <dbReference type="ChEBI" id="CHEBI:18420"/>
        <label>1</label>
    </ligand>
</feature>